<evidence type="ECO:0000256" key="1">
    <source>
        <dbReference type="ARBA" id="ARBA00006620"/>
    </source>
</evidence>
<keyword evidence="3" id="KW-0540">Nuclease</keyword>
<accession>A0A963YSD9</accession>
<comment type="caution">
    <text evidence="8">The sequence shown here is derived from an EMBL/GenBank/DDBJ whole genome shotgun (WGS) entry which is preliminary data.</text>
</comment>
<keyword evidence="7" id="KW-0346">Stress response</keyword>
<dbReference type="GO" id="GO:0016787">
    <property type="term" value="F:hydrolase activity"/>
    <property type="evidence" value="ECO:0007669"/>
    <property type="project" value="UniProtKB-KW"/>
</dbReference>
<keyword evidence="6" id="KW-0694">RNA-binding</keyword>
<dbReference type="Pfam" id="PF07927">
    <property type="entry name" value="HicA_toxin"/>
    <property type="match status" value="1"/>
</dbReference>
<keyword evidence="9" id="KW-1185">Reference proteome</keyword>
<dbReference type="Gene3D" id="3.30.920.30">
    <property type="entry name" value="Hypothetical protein"/>
    <property type="match status" value="1"/>
</dbReference>
<reference evidence="8" key="1">
    <citation type="journal article" date="2021" name="Microorganisms">
        <title>Acidisoma silvae sp. nov. and Acidisomacellulosilytica sp. nov., Two Acidophilic Bacteria Isolated from Decaying Wood, Hydrolyzing Cellulose and Producing Poly-3-hydroxybutyrate.</title>
        <authorList>
            <person name="Mieszkin S."/>
            <person name="Pouder E."/>
            <person name="Uroz S."/>
            <person name="Simon-Colin C."/>
            <person name="Alain K."/>
        </authorList>
    </citation>
    <scope>NUCLEOTIDE SEQUENCE</scope>
    <source>
        <strain evidence="8">HW T2.11</strain>
    </source>
</reference>
<dbReference type="SUPFAM" id="SSF54786">
    <property type="entry name" value="YcfA/nrd intein domain"/>
    <property type="match status" value="1"/>
</dbReference>
<dbReference type="GO" id="GO:0003729">
    <property type="term" value="F:mRNA binding"/>
    <property type="evidence" value="ECO:0007669"/>
    <property type="project" value="InterPro"/>
</dbReference>
<evidence type="ECO:0000256" key="3">
    <source>
        <dbReference type="ARBA" id="ARBA00022722"/>
    </source>
</evidence>
<dbReference type="Proteomes" id="UP000708298">
    <property type="component" value="Unassembled WGS sequence"/>
</dbReference>
<evidence type="ECO:0000313" key="9">
    <source>
        <dbReference type="Proteomes" id="UP000708298"/>
    </source>
</evidence>
<evidence type="ECO:0000256" key="2">
    <source>
        <dbReference type="ARBA" id="ARBA00022649"/>
    </source>
</evidence>
<protein>
    <submittedName>
        <fullName evidence="8">Type II toxin-antitoxin system HicA family toxin</fullName>
    </submittedName>
</protein>
<organism evidence="8 9">
    <name type="scientific">Acidisoma silvae</name>
    <dbReference type="NCBI Taxonomy" id="2802396"/>
    <lineage>
        <taxon>Bacteria</taxon>
        <taxon>Pseudomonadati</taxon>
        <taxon>Pseudomonadota</taxon>
        <taxon>Alphaproteobacteria</taxon>
        <taxon>Acetobacterales</taxon>
        <taxon>Acidocellaceae</taxon>
        <taxon>Acidisoma</taxon>
    </lineage>
</organism>
<sequence length="64" mass="7179">MPHDFYRDVVQLLKAAGCMQVRTGGKHQIWFSPMTGVNFSVPNPIKGRHTANEILKQAGLPKNF</sequence>
<dbReference type="InterPro" id="IPR012933">
    <property type="entry name" value="HicA_mRNA_interferase"/>
</dbReference>
<keyword evidence="2" id="KW-1277">Toxin-antitoxin system</keyword>
<evidence type="ECO:0000256" key="7">
    <source>
        <dbReference type="ARBA" id="ARBA00023016"/>
    </source>
</evidence>
<evidence type="ECO:0000313" key="8">
    <source>
        <dbReference type="EMBL" id="MCB8876223.1"/>
    </source>
</evidence>
<dbReference type="AlphaFoldDB" id="A0A963YSD9"/>
<evidence type="ECO:0000256" key="6">
    <source>
        <dbReference type="ARBA" id="ARBA00022884"/>
    </source>
</evidence>
<evidence type="ECO:0000256" key="4">
    <source>
        <dbReference type="ARBA" id="ARBA00022759"/>
    </source>
</evidence>
<dbReference type="GO" id="GO:0004519">
    <property type="term" value="F:endonuclease activity"/>
    <property type="evidence" value="ECO:0007669"/>
    <property type="project" value="UniProtKB-KW"/>
</dbReference>
<dbReference type="InterPro" id="IPR038570">
    <property type="entry name" value="HicA_sf"/>
</dbReference>
<keyword evidence="4" id="KW-0255">Endonuclease</keyword>
<dbReference type="EMBL" id="JAESVB010000005">
    <property type="protein sequence ID" value="MCB8876223.1"/>
    <property type="molecule type" value="Genomic_DNA"/>
</dbReference>
<keyword evidence="5" id="KW-0378">Hydrolase</keyword>
<proteinExistence type="inferred from homology"/>
<evidence type="ECO:0000256" key="5">
    <source>
        <dbReference type="ARBA" id="ARBA00022801"/>
    </source>
</evidence>
<gene>
    <name evidence="8" type="ORF">ASILVAE211_13610</name>
</gene>
<reference evidence="8" key="2">
    <citation type="submission" date="2021-01" db="EMBL/GenBank/DDBJ databases">
        <authorList>
            <person name="Mieszkin S."/>
            <person name="Pouder E."/>
            <person name="Alain K."/>
        </authorList>
    </citation>
    <scope>NUCLEOTIDE SEQUENCE</scope>
    <source>
        <strain evidence="8">HW T2.11</strain>
    </source>
</reference>
<comment type="similarity">
    <text evidence="1">Belongs to the HicA mRNA interferase family.</text>
</comment>
<name>A0A963YSD9_9PROT</name>